<evidence type="ECO:0000313" key="3">
    <source>
        <dbReference type="Proteomes" id="UP001479436"/>
    </source>
</evidence>
<sequence length="148" mass="16768">MITCNDVYGQSIGRGFDFNKGAWNRVALYIQVNTIGKEDGIIQLYLNDTLWLDIREIPFRKEKGIGISSIMFSTFFGGNTPDYATPADTYTYYKNIRLSVGDPIALFDANASNASTTLLPPYDTDIKLFQEKTTLGWMEIPWKLTTTR</sequence>
<dbReference type="EMBL" id="JASJQH010000338">
    <property type="protein sequence ID" value="KAK9764950.1"/>
    <property type="molecule type" value="Genomic_DNA"/>
</dbReference>
<protein>
    <recommendedName>
        <fullName evidence="1">Polysaccharide lyase 14 domain-containing protein</fullName>
    </recommendedName>
</protein>
<evidence type="ECO:0000259" key="1">
    <source>
        <dbReference type="Pfam" id="PF21294"/>
    </source>
</evidence>
<reference evidence="2 3" key="1">
    <citation type="submission" date="2023-04" db="EMBL/GenBank/DDBJ databases">
        <title>Genome of Basidiobolus ranarum AG-B5.</title>
        <authorList>
            <person name="Stajich J.E."/>
            <person name="Carter-House D."/>
            <person name="Gryganskyi A."/>
        </authorList>
    </citation>
    <scope>NUCLEOTIDE SEQUENCE [LARGE SCALE GENOMIC DNA]</scope>
    <source>
        <strain evidence="2 3">AG-B5</strain>
    </source>
</reference>
<accession>A0ABR2WU12</accession>
<keyword evidence="3" id="KW-1185">Reference proteome</keyword>
<comment type="caution">
    <text evidence="2">The sequence shown here is derived from an EMBL/GenBank/DDBJ whole genome shotgun (WGS) entry which is preliminary data.</text>
</comment>
<proteinExistence type="predicted"/>
<dbReference type="Proteomes" id="UP001479436">
    <property type="component" value="Unassembled WGS sequence"/>
</dbReference>
<dbReference type="PANTHER" id="PTHR40124">
    <property type="match status" value="1"/>
</dbReference>
<evidence type="ECO:0000313" key="2">
    <source>
        <dbReference type="EMBL" id="KAK9764950.1"/>
    </source>
</evidence>
<gene>
    <name evidence="2" type="ORF">K7432_007114</name>
</gene>
<dbReference type="Pfam" id="PF21294">
    <property type="entry name" value="Polysacc_lyase_14"/>
    <property type="match status" value="1"/>
</dbReference>
<dbReference type="PANTHER" id="PTHR40124:SF1">
    <property type="entry name" value="DISAGGREGATASE RELATED REPEAT PROTEIN"/>
    <property type="match status" value="1"/>
</dbReference>
<dbReference type="Gene3D" id="2.60.120.200">
    <property type="match status" value="1"/>
</dbReference>
<name>A0ABR2WU12_9FUNG</name>
<dbReference type="InterPro" id="IPR048958">
    <property type="entry name" value="Polysacc_lyase_14"/>
</dbReference>
<organism evidence="2 3">
    <name type="scientific">Basidiobolus ranarum</name>
    <dbReference type="NCBI Taxonomy" id="34480"/>
    <lineage>
        <taxon>Eukaryota</taxon>
        <taxon>Fungi</taxon>
        <taxon>Fungi incertae sedis</taxon>
        <taxon>Zoopagomycota</taxon>
        <taxon>Entomophthoromycotina</taxon>
        <taxon>Basidiobolomycetes</taxon>
        <taxon>Basidiobolales</taxon>
        <taxon>Basidiobolaceae</taxon>
        <taxon>Basidiobolus</taxon>
    </lineage>
</organism>
<feature type="domain" description="Polysaccharide lyase 14" evidence="1">
    <location>
        <begin position="2"/>
        <end position="96"/>
    </location>
</feature>